<reference evidence="1 2" key="1">
    <citation type="submission" date="2020-03" db="EMBL/GenBank/DDBJ databases">
        <title>Genome sequence of strain Massilia sp. TW-1.</title>
        <authorList>
            <person name="Chaudhary D.K."/>
        </authorList>
    </citation>
    <scope>NUCLEOTIDE SEQUENCE [LARGE SCALE GENOMIC DNA]</scope>
    <source>
        <strain evidence="1 2">TW-1</strain>
    </source>
</reference>
<dbReference type="EMBL" id="JAAQOM010000010">
    <property type="protein sequence ID" value="NIA55453.1"/>
    <property type="molecule type" value="Genomic_DNA"/>
</dbReference>
<evidence type="ECO:0000313" key="1">
    <source>
        <dbReference type="EMBL" id="NIA55453.1"/>
    </source>
</evidence>
<gene>
    <name evidence="1" type="ORF">HAV22_17590</name>
</gene>
<dbReference type="InterPro" id="IPR021267">
    <property type="entry name" value="DUF2844"/>
</dbReference>
<dbReference type="Proteomes" id="UP000716322">
    <property type="component" value="Unassembled WGS sequence"/>
</dbReference>
<proteinExistence type="predicted"/>
<comment type="caution">
    <text evidence="1">The sequence shown here is derived from an EMBL/GenBank/DDBJ whole genome shotgun (WGS) entry which is preliminary data.</text>
</comment>
<organism evidence="1 2">
    <name type="scientific">Telluria antibiotica</name>
    <dbReference type="NCBI Taxonomy" id="2717319"/>
    <lineage>
        <taxon>Bacteria</taxon>
        <taxon>Pseudomonadati</taxon>
        <taxon>Pseudomonadota</taxon>
        <taxon>Betaproteobacteria</taxon>
        <taxon>Burkholderiales</taxon>
        <taxon>Oxalobacteraceae</taxon>
        <taxon>Telluria group</taxon>
        <taxon>Telluria</taxon>
    </lineage>
</organism>
<dbReference type="Pfam" id="PF11005">
    <property type="entry name" value="DUF2844"/>
    <property type="match status" value="1"/>
</dbReference>
<protein>
    <submittedName>
        <fullName evidence="1">DUF2844 domain-containing protein</fullName>
    </submittedName>
</protein>
<name>A0ABX0PG85_9BURK</name>
<keyword evidence="2" id="KW-1185">Reference proteome</keyword>
<sequence length="182" mass="18942">MPRFSGGVAPRGPATSSSPVPAVHARFPFHLAFLATAGLVAGLTAQPCFASLGRAPSALSAATGAHQARTLAATGATAAAGYTVNTTVLETGTTVREYVGKDGVVFAVTWNGPFLPDLRDLLGQHFTTLTNESARHPKAGRNRVRAATPDVTIESTGHMRAYTGRAWVRSLLPAGFDTDTLE</sequence>
<dbReference type="RefSeq" id="WP_166860762.1">
    <property type="nucleotide sequence ID" value="NZ_JAAQOM010000010.1"/>
</dbReference>
<accession>A0ABX0PG85</accession>
<evidence type="ECO:0000313" key="2">
    <source>
        <dbReference type="Proteomes" id="UP000716322"/>
    </source>
</evidence>